<name>A0A1B9GD75_9TREE</name>
<reference evidence="3" key="2">
    <citation type="submission" date="2013-07" db="EMBL/GenBank/DDBJ databases">
        <authorList>
            <consortium name="The Broad Institute Genome Sequencing Platform"/>
            <person name="Cuomo C."/>
            <person name="Litvintseva A."/>
            <person name="Chen Y."/>
            <person name="Heitman J."/>
            <person name="Sun S."/>
            <person name="Springer D."/>
            <person name="Dromer F."/>
            <person name="Young S.K."/>
            <person name="Zeng Q."/>
            <person name="Gargeya S."/>
            <person name="Fitzgerald M."/>
            <person name="Abouelleil A."/>
            <person name="Alvarado L."/>
            <person name="Berlin A.M."/>
            <person name="Chapman S.B."/>
            <person name="Dewar J."/>
            <person name="Goldberg J."/>
            <person name="Griggs A."/>
            <person name="Gujja S."/>
            <person name="Hansen M."/>
            <person name="Howarth C."/>
            <person name="Imamovic A."/>
            <person name="Larimer J."/>
            <person name="McCowan C."/>
            <person name="Murphy C."/>
            <person name="Pearson M."/>
            <person name="Priest M."/>
            <person name="Roberts A."/>
            <person name="Saif S."/>
            <person name="Shea T."/>
            <person name="Sykes S."/>
            <person name="Wortman J."/>
            <person name="Nusbaum C."/>
            <person name="Birren B."/>
        </authorList>
    </citation>
    <scope>NUCLEOTIDE SEQUENCE</scope>
    <source>
        <strain evidence="3">CBS 10118</strain>
    </source>
</reference>
<dbReference type="EMBL" id="CP144541">
    <property type="protein sequence ID" value="WVW79807.1"/>
    <property type="molecule type" value="Genomic_DNA"/>
</dbReference>
<sequence>MSANLLSFFQSVAQNGAVGMGFGPNGTTLFPVGGFGPNNAPGGNGNTSATGSASANANNGANGIDINTGSAAATNVGNANTAHTGGNVNGLSGGSYSQNMPFMPGGLGLNFGTPNIGSIFNNNNSATTTTNIGGSSTNPGGSANTGRTSSTSFTSFFQSITTAGTNGNGNGNSTTSNGTAGNPQSSDAPSPAAHAHNTQPHDHGPAQGPSNHANFDHTTTRDEPASRAHFDVHFVYGDTADREPVCEACGGESFDLWY</sequence>
<dbReference type="VEuPathDB" id="FungiDB:I302_00457"/>
<evidence type="ECO:0000313" key="4">
    <source>
        <dbReference type="Proteomes" id="UP000092730"/>
    </source>
</evidence>
<evidence type="ECO:0000313" key="2">
    <source>
        <dbReference type="EMBL" id="OCF28966.1"/>
    </source>
</evidence>
<feature type="region of interest" description="Disordered" evidence="1">
    <location>
        <begin position="130"/>
        <end position="226"/>
    </location>
</feature>
<feature type="compositionally biased region" description="Low complexity" evidence="1">
    <location>
        <begin position="130"/>
        <end position="193"/>
    </location>
</feature>
<protein>
    <submittedName>
        <fullName evidence="2">Uncharacterized protein</fullName>
    </submittedName>
</protein>
<feature type="compositionally biased region" description="Basic and acidic residues" evidence="1">
    <location>
        <begin position="214"/>
        <end position="226"/>
    </location>
</feature>
<dbReference type="AlphaFoldDB" id="A0A1B9GD75"/>
<keyword evidence="4" id="KW-1185">Reference proteome</keyword>
<evidence type="ECO:0000256" key="1">
    <source>
        <dbReference type="SAM" id="MobiDB-lite"/>
    </source>
</evidence>
<dbReference type="KEGG" id="kbi:30204856"/>
<proteinExistence type="predicted"/>
<gene>
    <name evidence="2" type="ORF">I302_00457</name>
    <name evidence="3" type="ORF">I302_101777</name>
</gene>
<organism evidence="2">
    <name type="scientific">Kwoniella bestiolae CBS 10118</name>
    <dbReference type="NCBI Taxonomy" id="1296100"/>
    <lineage>
        <taxon>Eukaryota</taxon>
        <taxon>Fungi</taxon>
        <taxon>Dikarya</taxon>
        <taxon>Basidiomycota</taxon>
        <taxon>Agaricomycotina</taxon>
        <taxon>Tremellomycetes</taxon>
        <taxon>Tremellales</taxon>
        <taxon>Cryptococcaceae</taxon>
        <taxon>Kwoniella</taxon>
    </lineage>
</organism>
<dbReference type="Proteomes" id="UP000092730">
    <property type="component" value="Chromosome 1"/>
</dbReference>
<reference evidence="2" key="3">
    <citation type="submission" date="2014-01" db="EMBL/GenBank/DDBJ databases">
        <title>Evolution of pathogenesis and genome organization in the Tremellales.</title>
        <authorList>
            <person name="Cuomo C."/>
            <person name="Litvintseva A."/>
            <person name="Heitman J."/>
            <person name="Chen Y."/>
            <person name="Sun S."/>
            <person name="Springer D."/>
            <person name="Dromer F."/>
            <person name="Young S."/>
            <person name="Zeng Q."/>
            <person name="Chapman S."/>
            <person name="Gujja S."/>
            <person name="Saif S."/>
            <person name="Birren B."/>
        </authorList>
    </citation>
    <scope>NUCLEOTIDE SEQUENCE</scope>
    <source>
        <strain evidence="2">CBS 10118</strain>
    </source>
</reference>
<dbReference type="EMBL" id="KI894018">
    <property type="protein sequence ID" value="OCF28966.1"/>
    <property type="molecule type" value="Genomic_DNA"/>
</dbReference>
<evidence type="ECO:0000313" key="3">
    <source>
        <dbReference type="EMBL" id="WVW79807.1"/>
    </source>
</evidence>
<reference evidence="2" key="1">
    <citation type="submission" date="2013-07" db="EMBL/GenBank/DDBJ databases">
        <title>The Genome Sequence of Cryptococcus bestiolae CBS10118.</title>
        <authorList>
            <consortium name="The Broad Institute Genome Sequencing Platform"/>
            <person name="Cuomo C."/>
            <person name="Litvintseva A."/>
            <person name="Chen Y."/>
            <person name="Heitman J."/>
            <person name="Sun S."/>
            <person name="Springer D."/>
            <person name="Dromer F."/>
            <person name="Young S.K."/>
            <person name="Zeng Q."/>
            <person name="Gargeya S."/>
            <person name="Fitzgerald M."/>
            <person name="Abouelleil A."/>
            <person name="Alvarado L."/>
            <person name="Berlin A.M."/>
            <person name="Chapman S.B."/>
            <person name="Dewar J."/>
            <person name="Goldberg J."/>
            <person name="Griggs A."/>
            <person name="Gujja S."/>
            <person name="Hansen M."/>
            <person name="Howarth C."/>
            <person name="Imamovic A."/>
            <person name="Larimer J."/>
            <person name="McCowan C."/>
            <person name="Murphy C."/>
            <person name="Pearson M."/>
            <person name="Priest M."/>
            <person name="Roberts A."/>
            <person name="Saif S."/>
            <person name="Shea T."/>
            <person name="Sykes S."/>
            <person name="Wortman J."/>
            <person name="Nusbaum C."/>
            <person name="Birren B."/>
        </authorList>
    </citation>
    <scope>NUCLEOTIDE SEQUENCE [LARGE SCALE GENOMIC DNA]</scope>
    <source>
        <strain evidence="2">CBS 10118</strain>
    </source>
</reference>
<dbReference type="GeneID" id="30204856"/>
<dbReference type="RefSeq" id="XP_019050036.1">
    <property type="nucleotide sequence ID" value="XM_019187158.1"/>
</dbReference>
<reference evidence="3" key="4">
    <citation type="submission" date="2024-02" db="EMBL/GenBank/DDBJ databases">
        <title>Comparative genomics of Cryptococcus and Kwoniella reveals pathogenesis evolution and contrasting modes of karyotype evolution via chromosome fusion or intercentromeric recombination.</title>
        <authorList>
            <person name="Coelho M.A."/>
            <person name="David-Palma M."/>
            <person name="Shea T."/>
            <person name="Bowers K."/>
            <person name="McGinley-Smith S."/>
            <person name="Mohammad A.W."/>
            <person name="Gnirke A."/>
            <person name="Yurkov A.M."/>
            <person name="Nowrousian M."/>
            <person name="Sun S."/>
            <person name="Cuomo C.A."/>
            <person name="Heitman J."/>
        </authorList>
    </citation>
    <scope>NUCLEOTIDE SEQUENCE</scope>
    <source>
        <strain evidence="3">CBS 10118</strain>
    </source>
</reference>
<accession>A0A1B9GD75</accession>